<dbReference type="RefSeq" id="WP_097105766.1">
    <property type="nucleotide sequence ID" value="NZ_OCMU01000001.1"/>
</dbReference>
<dbReference type="Proteomes" id="UP000219335">
    <property type="component" value="Unassembled WGS sequence"/>
</dbReference>
<dbReference type="EMBL" id="OCMU01000001">
    <property type="protein sequence ID" value="SOD19372.1"/>
    <property type="molecule type" value="Genomic_DNA"/>
</dbReference>
<organism evidence="1 2">
    <name type="scientific">Nitrosomonas ureae</name>
    <dbReference type="NCBI Taxonomy" id="44577"/>
    <lineage>
        <taxon>Bacteria</taxon>
        <taxon>Pseudomonadati</taxon>
        <taxon>Pseudomonadota</taxon>
        <taxon>Betaproteobacteria</taxon>
        <taxon>Nitrosomonadales</taxon>
        <taxon>Nitrosomonadaceae</taxon>
        <taxon>Nitrosomonas</taxon>
    </lineage>
</organism>
<accession>A0A286ABT5</accession>
<reference evidence="1 2" key="1">
    <citation type="submission" date="2017-09" db="EMBL/GenBank/DDBJ databases">
        <authorList>
            <person name="Ehlers B."/>
            <person name="Leendertz F.H."/>
        </authorList>
    </citation>
    <scope>NUCLEOTIDE SEQUENCE [LARGE SCALE GENOMIC DNA]</scope>
    <source>
        <strain evidence="1 2">Nm42</strain>
    </source>
</reference>
<sequence>MTKGVRRSERRPLAGGKRQNFIRQKFEFKDLEITVADGAPGFGSAALFKLPEGNVLIHGAAGYVRLSSSDAQLTATFDGDISIGTGSDADGSLSGSEINLVASTSLGAATSKVSPVVRLVSATANNGVIHDNTANDLQFYVNVLIDDAAISGEVDLLLNGHMEVLYTVLGDD</sequence>
<proteinExistence type="predicted"/>
<protein>
    <submittedName>
        <fullName evidence="1">Uncharacterized protein</fullName>
    </submittedName>
</protein>
<evidence type="ECO:0000313" key="1">
    <source>
        <dbReference type="EMBL" id="SOD19372.1"/>
    </source>
</evidence>
<name>A0A286ABT5_9PROT</name>
<dbReference type="AlphaFoldDB" id="A0A286ABT5"/>
<evidence type="ECO:0000313" key="2">
    <source>
        <dbReference type="Proteomes" id="UP000219335"/>
    </source>
</evidence>
<gene>
    <name evidence="1" type="ORF">SAMN06297164_2357</name>
</gene>